<gene>
    <name evidence="1" type="ORF">Q8A67_018146</name>
</gene>
<dbReference type="AlphaFoldDB" id="A0AA88PMZ2"/>
<organism evidence="1 2">
    <name type="scientific">Cirrhinus molitorella</name>
    <name type="common">mud carp</name>
    <dbReference type="NCBI Taxonomy" id="172907"/>
    <lineage>
        <taxon>Eukaryota</taxon>
        <taxon>Metazoa</taxon>
        <taxon>Chordata</taxon>
        <taxon>Craniata</taxon>
        <taxon>Vertebrata</taxon>
        <taxon>Euteleostomi</taxon>
        <taxon>Actinopterygii</taxon>
        <taxon>Neopterygii</taxon>
        <taxon>Teleostei</taxon>
        <taxon>Ostariophysi</taxon>
        <taxon>Cypriniformes</taxon>
        <taxon>Cyprinidae</taxon>
        <taxon>Labeoninae</taxon>
        <taxon>Labeonini</taxon>
        <taxon>Cirrhinus</taxon>
    </lineage>
</organism>
<comment type="caution">
    <text evidence="1">The sequence shown here is derived from an EMBL/GenBank/DDBJ whole genome shotgun (WGS) entry which is preliminary data.</text>
</comment>
<keyword evidence="2" id="KW-1185">Reference proteome</keyword>
<name>A0AA88PMZ2_9TELE</name>
<dbReference type="Proteomes" id="UP001187343">
    <property type="component" value="Unassembled WGS sequence"/>
</dbReference>
<reference evidence="1" key="1">
    <citation type="submission" date="2023-08" db="EMBL/GenBank/DDBJ databases">
        <title>Chromosome-level Genome Assembly of mud carp (Cirrhinus molitorella).</title>
        <authorList>
            <person name="Liu H."/>
        </authorList>
    </citation>
    <scope>NUCLEOTIDE SEQUENCE</scope>
    <source>
        <strain evidence="1">Prfri</strain>
        <tissue evidence="1">Muscle</tissue>
    </source>
</reference>
<evidence type="ECO:0000313" key="1">
    <source>
        <dbReference type="EMBL" id="KAK2880878.1"/>
    </source>
</evidence>
<sequence length="72" mass="7910">MQVKLTGRVVVLPAGRGLVFDVHSHAYHGSITMTNCTQADSTASKRKKVEELRKGCVRTNRWPTSGGAFNDH</sequence>
<proteinExistence type="predicted"/>
<dbReference type="EMBL" id="JAUYZG010000018">
    <property type="protein sequence ID" value="KAK2880878.1"/>
    <property type="molecule type" value="Genomic_DNA"/>
</dbReference>
<evidence type="ECO:0000313" key="2">
    <source>
        <dbReference type="Proteomes" id="UP001187343"/>
    </source>
</evidence>
<accession>A0AA88PMZ2</accession>
<protein>
    <submittedName>
        <fullName evidence="1">Uncharacterized protein</fullName>
    </submittedName>
</protein>